<sequence>MSFYNTKCNISQPSNTRVALQPFGVSTLPIQAGNLLGLNYLSQNLDTKNYTEESIKPKLAFENFCMGIENCCGSQSYATLRKNLGPPNALNEGYTAGFNWLPTPTKHFNYTVLNENQEISHLIYQDVTKDSPSSVFPSVAFNFRDPNIFKYSNQRNSNLPPKHASCFPISCNGQQAEGFRPVLRGNTPQTSTTPLPEVSRSPIGQKKYDHNLVLPKTKKLDSSIDKKLKEITNCGHTMRKHYAKGMCSTCYHKRGRTKKAWNCEHTDELHYAKGCCQECYLIFHSKRGKNKLKKILNEKKRKQKEESLSSEAAPSV</sequence>
<evidence type="ECO:0000313" key="1">
    <source>
        <dbReference type="EMBL" id="CAI2374693.1"/>
    </source>
</evidence>
<keyword evidence="2" id="KW-1185">Reference proteome</keyword>
<proteinExistence type="predicted"/>
<name>A0AAD2CZN2_EUPCR</name>
<accession>A0AAD2CZN2</accession>
<evidence type="ECO:0000313" key="2">
    <source>
        <dbReference type="Proteomes" id="UP001295684"/>
    </source>
</evidence>
<protein>
    <submittedName>
        <fullName evidence="1">Uncharacterized protein</fullName>
    </submittedName>
</protein>
<reference evidence="1" key="1">
    <citation type="submission" date="2023-07" db="EMBL/GenBank/DDBJ databases">
        <authorList>
            <consortium name="AG Swart"/>
            <person name="Singh M."/>
            <person name="Singh A."/>
            <person name="Seah K."/>
            <person name="Emmerich C."/>
        </authorList>
    </citation>
    <scope>NUCLEOTIDE SEQUENCE</scope>
    <source>
        <strain evidence="1">DP1</strain>
    </source>
</reference>
<dbReference type="AlphaFoldDB" id="A0AAD2CZN2"/>
<gene>
    <name evidence="1" type="ORF">ECRASSUSDP1_LOCUS16050</name>
</gene>
<dbReference type="Proteomes" id="UP001295684">
    <property type="component" value="Unassembled WGS sequence"/>
</dbReference>
<organism evidence="1 2">
    <name type="scientific">Euplotes crassus</name>
    <dbReference type="NCBI Taxonomy" id="5936"/>
    <lineage>
        <taxon>Eukaryota</taxon>
        <taxon>Sar</taxon>
        <taxon>Alveolata</taxon>
        <taxon>Ciliophora</taxon>
        <taxon>Intramacronucleata</taxon>
        <taxon>Spirotrichea</taxon>
        <taxon>Hypotrichia</taxon>
        <taxon>Euplotida</taxon>
        <taxon>Euplotidae</taxon>
        <taxon>Moneuplotes</taxon>
    </lineage>
</organism>
<dbReference type="EMBL" id="CAMPGE010016118">
    <property type="protein sequence ID" value="CAI2374693.1"/>
    <property type="molecule type" value="Genomic_DNA"/>
</dbReference>
<comment type="caution">
    <text evidence="1">The sequence shown here is derived from an EMBL/GenBank/DDBJ whole genome shotgun (WGS) entry which is preliminary data.</text>
</comment>